<accession>A0A9D3MNZ4</accession>
<organism evidence="2 3">
    <name type="scientific">Anguilla anguilla</name>
    <name type="common">European freshwater eel</name>
    <name type="synonym">Muraena anguilla</name>
    <dbReference type="NCBI Taxonomy" id="7936"/>
    <lineage>
        <taxon>Eukaryota</taxon>
        <taxon>Metazoa</taxon>
        <taxon>Chordata</taxon>
        <taxon>Craniata</taxon>
        <taxon>Vertebrata</taxon>
        <taxon>Euteleostomi</taxon>
        <taxon>Actinopterygii</taxon>
        <taxon>Neopterygii</taxon>
        <taxon>Teleostei</taxon>
        <taxon>Anguilliformes</taxon>
        <taxon>Anguillidae</taxon>
        <taxon>Anguilla</taxon>
    </lineage>
</organism>
<comment type="caution">
    <text evidence="2">The sequence shown here is derived from an EMBL/GenBank/DDBJ whole genome shotgun (WGS) entry which is preliminary data.</text>
</comment>
<reference evidence="2" key="1">
    <citation type="submission" date="2021-01" db="EMBL/GenBank/DDBJ databases">
        <title>A chromosome-scale assembly of European eel, Anguilla anguilla.</title>
        <authorList>
            <person name="Henkel C."/>
            <person name="Jong-Raadsen S.A."/>
            <person name="Dufour S."/>
            <person name="Weltzien F.-A."/>
            <person name="Palstra A.P."/>
            <person name="Pelster B."/>
            <person name="Spaink H.P."/>
            <person name="Van Den Thillart G.E."/>
            <person name="Jansen H."/>
            <person name="Zahm M."/>
            <person name="Klopp C."/>
            <person name="Cedric C."/>
            <person name="Louis A."/>
            <person name="Berthelot C."/>
            <person name="Parey E."/>
            <person name="Roest Crollius H."/>
            <person name="Montfort J."/>
            <person name="Robinson-Rechavi M."/>
            <person name="Bucao C."/>
            <person name="Bouchez O."/>
            <person name="Gislard M."/>
            <person name="Lluch J."/>
            <person name="Milhes M."/>
            <person name="Lampietro C."/>
            <person name="Lopez Roques C."/>
            <person name="Donnadieu C."/>
            <person name="Braasch I."/>
            <person name="Desvignes T."/>
            <person name="Postlethwait J."/>
            <person name="Bobe J."/>
            <person name="Guiguen Y."/>
            <person name="Dirks R."/>
        </authorList>
    </citation>
    <scope>NUCLEOTIDE SEQUENCE</scope>
    <source>
        <strain evidence="2">Tag_6206</strain>
        <tissue evidence="2">Liver</tissue>
    </source>
</reference>
<evidence type="ECO:0000256" key="1">
    <source>
        <dbReference type="SAM" id="MobiDB-lite"/>
    </source>
</evidence>
<keyword evidence="3" id="KW-1185">Reference proteome</keyword>
<protein>
    <submittedName>
        <fullName evidence="2">Uncharacterized protein</fullName>
    </submittedName>
</protein>
<sequence length="98" mass="10308">MAQTMTSHTGSGPSARPLGCSRSEASSPRRARDVASAQSFPWQRDRRLPCADGGSRASLPAATLRQIVGKLSSVFEHSRGAHRGRSPTPGRGPRSSGP</sequence>
<feature type="region of interest" description="Disordered" evidence="1">
    <location>
        <begin position="73"/>
        <end position="98"/>
    </location>
</feature>
<feature type="compositionally biased region" description="Polar residues" evidence="1">
    <location>
        <begin position="1"/>
        <end position="12"/>
    </location>
</feature>
<evidence type="ECO:0000313" key="2">
    <source>
        <dbReference type="EMBL" id="KAG5850765.1"/>
    </source>
</evidence>
<gene>
    <name evidence="2" type="ORF">ANANG_G00085930</name>
</gene>
<feature type="region of interest" description="Disordered" evidence="1">
    <location>
        <begin position="1"/>
        <end position="58"/>
    </location>
</feature>
<dbReference type="EMBL" id="JAFIRN010000004">
    <property type="protein sequence ID" value="KAG5850765.1"/>
    <property type="molecule type" value="Genomic_DNA"/>
</dbReference>
<dbReference type="Proteomes" id="UP001044222">
    <property type="component" value="Unassembled WGS sequence"/>
</dbReference>
<dbReference type="AlphaFoldDB" id="A0A9D3MNZ4"/>
<evidence type="ECO:0000313" key="3">
    <source>
        <dbReference type="Proteomes" id="UP001044222"/>
    </source>
</evidence>
<name>A0A9D3MNZ4_ANGAN</name>
<feature type="compositionally biased region" description="Low complexity" evidence="1">
    <location>
        <begin position="86"/>
        <end position="98"/>
    </location>
</feature>
<proteinExistence type="predicted"/>